<dbReference type="GO" id="GO:0080120">
    <property type="term" value="P:CAAX-box protein maturation"/>
    <property type="evidence" value="ECO:0007669"/>
    <property type="project" value="UniProtKB-ARBA"/>
</dbReference>
<sequence length="258" mass="26870">MKSVISFILLTFAISWSAWGAAIATGSDAAGWRIAGTFGPTVAALILCGRAGRAETGRLLSGFLRLRAPAHIYAFALFSTAAVGFAALAIDGLLGGSPDIALSARPAMIPVMFAWVLLFSVAGEETGWRGYLLARLLERTGPVRAGLAVGFAWGAWHLPLWLLPGNFHAAIPPAPFLVQILAMSILHTWLWSRSGDSLFIAHLFHAASNTTLGILPLLPGEGADSPRPLAIAAGLAAILACIVALRLARGTGTTGRAA</sequence>
<dbReference type="Proteomes" id="UP000509367">
    <property type="component" value="Chromosome"/>
</dbReference>
<dbReference type="PANTHER" id="PTHR35797:SF1">
    <property type="entry name" value="PROTEASE"/>
    <property type="match status" value="1"/>
</dbReference>
<keyword evidence="4" id="KW-0482">Metalloprotease</keyword>
<keyword evidence="1" id="KW-1133">Transmembrane helix</keyword>
<proteinExistence type="predicted"/>
<feature type="signal peptide" evidence="2">
    <location>
        <begin position="1"/>
        <end position="20"/>
    </location>
</feature>
<dbReference type="GO" id="GO:0008237">
    <property type="term" value="F:metallopeptidase activity"/>
    <property type="evidence" value="ECO:0007669"/>
    <property type="project" value="UniProtKB-KW"/>
</dbReference>
<dbReference type="InterPro" id="IPR003675">
    <property type="entry name" value="Rce1/LyrA-like_dom"/>
</dbReference>
<feature type="transmembrane region" description="Helical" evidence="1">
    <location>
        <begin position="229"/>
        <end position="248"/>
    </location>
</feature>
<accession>A0A6N1VLW9</accession>
<dbReference type="PANTHER" id="PTHR35797">
    <property type="entry name" value="PROTEASE-RELATED"/>
    <property type="match status" value="1"/>
</dbReference>
<feature type="transmembrane region" description="Helical" evidence="1">
    <location>
        <begin position="198"/>
        <end position="217"/>
    </location>
</feature>
<reference evidence="4 5" key="1">
    <citation type="submission" date="2020-06" db="EMBL/GenBank/DDBJ databases">
        <title>Oricola thermophila sp. nov. isolated from a tidal sediments.</title>
        <authorList>
            <person name="Kwon K.K."/>
            <person name="Yang S.-H."/>
            <person name="Park M.-J."/>
        </authorList>
    </citation>
    <scope>NUCLEOTIDE SEQUENCE [LARGE SCALE GENOMIC DNA]</scope>
    <source>
        <strain evidence="4 5">MEBiC13590</strain>
    </source>
</reference>
<keyword evidence="5" id="KW-1185">Reference proteome</keyword>
<evidence type="ECO:0000313" key="4">
    <source>
        <dbReference type="EMBL" id="QKV20422.1"/>
    </source>
</evidence>
<feature type="transmembrane region" description="Helical" evidence="1">
    <location>
        <begin position="169"/>
        <end position="191"/>
    </location>
</feature>
<keyword evidence="4" id="KW-0378">Hydrolase</keyword>
<feature type="transmembrane region" description="Helical" evidence="1">
    <location>
        <begin position="102"/>
        <end position="122"/>
    </location>
</feature>
<feature type="transmembrane region" description="Helical" evidence="1">
    <location>
        <begin position="143"/>
        <end position="163"/>
    </location>
</feature>
<dbReference type="RefSeq" id="WP_175278313.1">
    <property type="nucleotide sequence ID" value="NZ_CP054836.1"/>
</dbReference>
<evidence type="ECO:0000313" key="5">
    <source>
        <dbReference type="Proteomes" id="UP000509367"/>
    </source>
</evidence>
<dbReference type="GO" id="GO:0004175">
    <property type="term" value="F:endopeptidase activity"/>
    <property type="evidence" value="ECO:0007669"/>
    <property type="project" value="UniProtKB-ARBA"/>
</dbReference>
<feature type="transmembrane region" description="Helical" evidence="1">
    <location>
        <begin position="70"/>
        <end position="90"/>
    </location>
</feature>
<dbReference type="InterPro" id="IPR042150">
    <property type="entry name" value="MmRce1-like"/>
</dbReference>
<name>A0A6N1VLW9_9HYPH</name>
<protein>
    <submittedName>
        <fullName evidence="4">CPBP family intramembrane metalloprotease</fullName>
    </submittedName>
</protein>
<evidence type="ECO:0000256" key="2">
    <source>
        <dbReference type="SAM" id="SignalP"/>
    </source>
</evidence>
<keyword evidence="4" id="KW-0645">Protease</keyword>
<dbReference type="Pfam" id="PF02517">
    <property type="entry name" value="Rce1-like"/>
    <property type="match status" value="1"/>
</dbReference>
<dbReference type="GO" id="GO:0006508">
    <property type="term" value="P:proteolysis"/>
    <property type="evidence" value="ECO:0007669"/>
    <property type="project" value="UniProtKB-KW"/>
</dbReference>
<feature type="transmembrane region" description="Helical" evidence="1">
    <location>
        <begin position="30"/>
        <end position="49"/>
    </location>
</feature>
<organism evidence="4 5">
    <name type="scientific">Oricola thermophila</name>
    <dbReference type="NCBI Taxonomy" id="2742145"/>
    <lineage>
        <taxon>Bacteria</taxon>
        <taxon>Pseudomonadati</taxon>
        <taxon>Pseudomonadota</taxon>
        <taxon>Alphaproteobacteria</taxon>
        <taxon>Hyphomicrobiales</taxon>
        <taxon>Ahrensiaceae</taxon>
        <taxon>Oricola</taxon>
    </lineage>
</organism>
<dbReference type="KEGG" id="orm:HTY61_19180"/>
<evidence type="ECO:0000259" key="3">
    <source>
        <dbReference type="Pfam" id="PF02517"/>
    </source>
</evidence>
<keyword evidence="2" id="KW-0732">Signal</keyword>
<evidence type="ECO:0000256" key="1">
    <source>
        <dbReference type="SAM" id="Phobius"/>
    </source>
</evidence>
<gene>
    <name evidence="4" type="ORF">HTY61_19180</name>
</gene>
<feature type="chain" id="PRO_5026984293" evidence="2">
    <location>
        <begin position="21"/>
        <end position="258"/>
    </location>
</feature>
<dbReference type="AlphaFoldDB" id="A0A6N1VLW9"/>
<keyword evidence="1" id="KW-0812">Transmembrane</keyword>
<dbReference type="EMBL" id="CP054836">
    <property type="protein sequence ID" value="QKV20422.1"/>
    <property type="molecule type" value="Genomic_DNA"/>
</dbReference>
<feature type="domain" description="CAAX prenyl protease 2/Lysostaphin resistance protein A-like" evidence="3">
    <location>
        <begin position="109"/>
        <end position="210"/>
    </location>
</feature>
<keyword evidence="1" id="KW-0472">Membrane</keyword>